<keyword evidence="2" id="KW-1185">Reference proteome</keyword>
<evidence type="ECO:0000313" key="2">
    <source>
        <dbReference type="Proteomes" id="UP001589844"/>
    </source>
</evidence>
<protein>
    <recommendedName>
        <fullName evidence="3">Tail assembly chaperone</fullName>
    </recommendedName>
</protein>
<reference evidence="1 2" key="1">
    <citation type="submission" date="2024-09" db="EMBL/GenBank/DDBJ databases">
        <authorList>
            <person name="Sun Q."/>
            <person name="Mori K."/>
        </authorList>
    </citation>
    <scope>NUCLEOTIDE SEQUENCE [LARGE SCALE GENOMIC DNA]</scope>
    <source>
        <strain evidence="1 2">CCM 8677</strain>
    </source>
</reference>
<name>A0ABV6ICZ2_9BURK</name>
<evidence type="ECO:0008006" key="3">
    <source>
        <dbReference type="Google" id="ProtNLM"/>
    </source>
</evidence>
<comment type="caution">
    <text evidence="1">The sequence shown here is derived from an EMBL/GenBank/DDBJ whole genome shotgun (WGS) entry which is preliminary data.</text>
</comment>
<sequence length="149" mass="16304">MSNTTPATASDSVSNDDLSQIIPTIKTRKFNGVDVTIARFKMGRLPAVLAAIAPLKEMLTLKDKLDITSLFMLHADECLTLTAVLANQPRVFVDELELDEGVELLTQLLEVNADFFVQQVLPLLTGMFKKIAAELTQRAEALGQNNSNS</sequence>
<dbReference type="RefSeq" id="WP_390211440.1">
    <property type="nucleotide sequence ID" value="NZ_JBHLXJ010000008.1"/>
</dbReference>
<dbReference type="EMBL" id="JBHLXJ010000008">
    <property type="protein sequence ID" value="MFC0349687.1"/>
    <property type="molecule type" value="Genomic_DNA"/>
</dbReference>
<evidence type="ECO:0000313" key="1">
    <source>
        <dbReference type="EMBL" id="MFC0349687.1"/>
    </source>
</evidence>
<proteinExistence type="predicted"/>
<organism evidence="1 2">
    <name type="scientific">Undibacterium danionis</name>
    <dbReference type="NCBI Taxonomy" id="1812100"/>
    <lineage>
        <taxon>Bacteria</taxon>
        <taxon>Pseudomonadati</taxon>
        <taxon>Pseudomonadota</taxon>
        <taxon>Betaproteobacteria</taxon>
        <taxon>Burkholderiales</taxon>
        <taxon>Oxalobacteraceae</taxon>
        <taxon>Undibacterium</taxon>
    </lineage>
</organism>
<accession>A0ABV6ICZ2</accession>
<gene>
    <name evidence="1" type="ORF">ACFFJH_07695</name>
</gene>
<dbReference type="Proteomes" id="UP001589844">
    <property type="component" value="Unassembled WGS sequence"/>
</dbReference>